<name>A0A8E0I9K5_LACPA</name>
<accession>A0A8E0I9K5</accession>
<evidence type="ECO:0000313" key="2">
    <source>
        <dbReference type="EMBL" id="EPC29399.1"/>
    </source>
</evidence>
<feature type="domain" description="AAA" evidence="1">
    <location>
        <begin position="1"/>
        <end position="175"/>
    </location>
</feature>
<evidence type="ECO:0000313" key="3">
    <source>
        <dbReference type="Proteomes" id="UP000014257"/>
    </source>
</evidence>
<dbReference type="Pfam" id="PF13614">
    <property type="entry name" value="AAA_31"/>
    <property type="match status" value="1"/>
</dbReference>
<dbReference type="CDD" id="cd02042">
    <property type="entry name" value="ParAB_family"/>
    <property type="match status" value="1"/>
</dbReference>
<comment type="caution">
    <text evidence="2">The sequence shown here is derived from an EMBL/GenBank/DDBJ whole genome shotgun (WGS) entry which is preliminary data.</text>
</comment>
<sequence>MMIISFCNEKGGTGKTSTTALVAWELAKRGKKILAVDCDPQGNLTNLMVKTANQQGSLVTIDPSLFSLLINREELQKGIINVTTNLDLIPCGADMNMFSRWLDKQSNLNEEQKVSYLKERLKTVDAHYDFIFLDVSPTMSLTNDNVFVACEWLVIMLQTQQRALLGAHSFLNYLQSNLIDEFGTNVDVLGILPVLTKARSNVDMEVLQTATSEFGPENMFDSKVTAMERVKRYDLTGITDQRSSVWDKTTHEAYDKVATEFLKRLEVKMNG</sequence>
<proteinExistence type="predicted"/>
<dbReference type="SUPFAM" id="SSF52540">
    <property type="entry name" value="P-loop containing nucleoside triphosphate hydrolases"/>
    <property type="match status" value="1"/>
</dbReference>
<protein>
    <submittedName>
        <fullName evidence="2">Chromosome (Plasmid) partitioning protein ParA</fullName>
    </submittedName>
</protein>
<dbReference type="InterPro" id="IPR025669">
    <property type="entry name" value="AAA_dom"/>
</dbReference>
<dbReference type="Proteomes" id="UP000014257">
    <property type="component" value="Unassembled WGS sequence"/>
</dbReference>
<dbReference type="InterPro" id="IPR027417">
    <property type="entry name" value="P-loop_NTPase"/>
</dbReference>
<reference evidence="2 3" key="1">
    <citation type="journal article" date="2013" name="PLoS ONE">
        <title>Lactobacillus paracasei comparative genomics: towards species pan-genome definition and exploitation of diversity.</title>
        <authorList>
            <person name="Smokvina T."/>
            <person name="Wels M."/>
            <person name="Polka J."/>
            <person name="Chervaux C."/>
            <person name="Brisse S."/>
            <person name="Boekhorst J."/>
            <person name="van Hylckama Vlieg J.E."/>
            <person name="Siezen R.J."/>
        </authorList>
    </citation>
    <scope>NUCLEOTIDE SEQUENCE [LARGE SCALE GENOMIC DNA]</scope>
    <source>
        <strain evidence="2 3">Lpp22</strain>
    </source>
</reference>
<dbReference type="EMBL" id="ANMI01000104">
    <property type="protein sequence ID" value="EPC29399.1"/>
    <property type="molecule type" value="Genomic_DNA"/>
</dbReference>
<evidence type="ECO:0000259" key="1">
    <source>
        <dbReference type="Pfam" id="PF13614"/>
    </source>
</evidence>
<dbReference type="PANTHER" id="PTHR13696">
    <property type="entry name" value="P-LOOP CONTAINING NUCLEOSIDE TRIPHOSPHATE HYDROLASE"/>
    <property type="match status" value="1"/>
</dbReference>
<organism evidence="2 3">
    <name type="scientific">Lacticaseibacillus paracasei subsp. paracasei Lpp22</name>
    <dbReference type="NCBI Taxonomy" id="1256221"/>
    <lineage>
        <taxon>Bacteria</taxon>
        <taxon>Bacillati</taxon>
        <taxon>Bacillota</taxon>
        <taxon>Bacilli</taxon>
        <taxon>Lactobacillales</taxon>
        <taxon>Lactobacillaceae</taxon>
        <taxon>Lacticaseibacillus</taxon>
    </lineage>
</organism>
<dbReference type="PANTHER" id="PTHR13696:SF98">
    <property type="entry name" value="PLASMID PARTITION PROTEIN A"/>
    <property type="match status" value="1"/>
</dbReference>
<gene>
    <name evidence="2" type="ORF">Lpp22_1522</name>
</gene>
<dbReference type="InterPro" id="IPR050678">
    <property type="entry name" value="DNA_Partitioning_ATPase"/>
</dbReference>
<dbReference type="Gene3D" id="3.40.50.300">
    <property type="entry name" value="P-loop containing nucleotide triphosphate hydrolases"/>
    <property type="match status" value="1"/>
</dbReference>
<dbReference type="AlphaFoldDB" id="A0A8E0I9K5"/>